<proteinExistence type="predicted"/>
<reference evidence="1 2" key="1">
    <citation type="submission" date="2023-10" db="EMBL/GenBank/DDBJ databases">
        <title>Draft genome sequence of Xylaria bambusicola isolate GMP-LS, the root and basal stem rot pathogen of sugarcane in Indonesia.</title>
        <authorList>
            <person name="Selvaraj P."/>
            <person name="Muralishankar V."/>
            <person name="Muruganantham S."/>
            <person name="Sp S."/>
            <person name="Haryani S."/>
            <person name="Lau K.J.X."/>
            <person name="Naqvi N.I."/>
        </authorList>
    </citation>
    <scope>NUCLEOTIDE SEQUENCE [LARGE SCALE GENOMIC DNA]</scope>
    <source>
        <strain evidence="1">GMP-LS</strain>
    </source>
</reference>
<keyword evidence="2" id="KW-1185">Reference proteome</keyword>
<dbReference type="EMBL" id="JAWHQM010000002">
    <property type="protein sequence ID" value="KAK5625122.1"/>
    <property type="molecule type" value="Genomic_DNA"/>
</dbReference>
<comment type="caution">
    <text evidence="1">The sequence shown here is derived from an EMBL/GenBank/DDBJ whole genome shotgun (WGS) entry which is preliminary data.</text>
</comment>
<dbReference type="AlphaFoldDB" id="A0AAN7UCX1"/>
<name>A0AAN7UCX1_9PEZI</name>
<accession>A0AAN7UCX1</accession>
<dbReference type="Proteomes" id="UP001305414">
    <property type="component" value="Unassembled WGS sequence"/>
</dbReference>
<sequence>MLWKARYQQRGKFGTRTLSDESAMVNDIYAAKSESQCYFVESVANVGDTTVPPIPIPAVPDAVPLKQYRRMNERR</sequence>
<gene>
    <name evidence="1" type="ORF">RRF57_000838</name>
</gene>
<organism evidence="1 2">
    <name type="scientific">Xylaria bambusicola</name>
    <dbReference type="NCBI Taxonomy" id="326684"/>
    <lineage>
        <taxon>Eukaryota</taxon>
        <taxon>Fungi</taxon>
        <taxon>Dikarya</taxon>
        <taxon>Ascomycota</taxon>
        <taxon>Pezizomycotina</taxon>
        <taxon>Sordariomycetes</taxon>
        <taxon>Xylariomycetidae</taxon>
        <taxon>Xylariales</taxon>
        <taxon>Xylariaceae</taxon>
        <taxon>Xylaria</taxon>
    </lineage>
</organism>
<evidence type="ECO:0000313" key="1">
    <source>
        <dbReference type="EMBL" id="KAK5625122.1"/>
    </source>
</evidence>
<protein>
    <submittedName>
        <fullName evidence="1">Uncharacterized protein</fullName>
    </submittedName>
</protein>
<evidence type="ECO:0000313" key="2">
    <source>
        <dbReference type="Proteomes" id="UP001305414"/>
    </source>
</evidence>